<name>A0ABY7B453_9PSEU</name>
<accession>A0ABY7B453</accession>
<dbReference type="Proteomes" id="UP001163203">
    <property type="component" value="Chromosome"/>
</dbReference>
<evidence type="ECO:0000313" key="2">
    <source>
        <dbReference type="Proteomes" id="UP001163203"/>
    </source>
</evidence>
<dbReference type="EMBL" id="CP113836">
    <property type="protein sequence ID" value="WAL67106.1"/>
    <property type="molecule type" value="Genomic_DNA"/>
</dbReference>
<dbReference type="RefSeq" id="WP_268757232.1">
    <property type="nucleotide sequence ID" value="NZ_CP113836.1"/>
</dbReference>
<proteinExistence type="predicted"/>
<reference evidence="1" key="1">
    <citation type="submission" date="2022-11" db="EMBL/GenBank/DDBJ databases">
        <authorList>
            <person name="Mo P."/>
        </authorList>
    </citation>
    <scope>NUCLEOTIDE SEQUENCE</scope>
    <source>
        <strain evidence="1">HUAS 11-8</strain>
    </source>
</reference>
<evidence type="ECO:0008006" key="3">
    <source>
        <dbReference type="Google" id="ProtNLM"/>
    </source>
</evidence>
<evidence type="ECO:0000313" key="1">
    <source>
        <dbReference type="EMBL" id="WAL67106.1"/>
    </source>
</evidence>
<organism evidence="1 2">
    <name type="scientific">Amycolatopsis cynarae</name>
    <dbReference type="NCBI Taxonomy" id="2995223"/>
    <lineage>
        <taxon>Bacteria</taxon>
        <taxon>Bacillati</taxon>
        <taxon>Actinomycetota</taxon>
        <taxon>Actinomycetes</taxon>
        <taxon>Pseudonocardiales</taxon>
        <taxon>Pseudonocardiaceae</taxon>
        <taxon>Amycolatopsis</taxon>
    </lineage>
</organism>
<gene>
    <name evidence="1" type="ORF">ORV05_04780</name>
</gene>
<keyword evidence="2" id="KW-1185">Reference proteome</keyword>
<protein>
    <recommendedName>
        <fullName evidence="3">MFS transporter</fullName>
    </recommendedName>
</protein>
<sequence length="67" mass="7007">MLSNPLPEGAARALSVSGLALGDLAAGLFNDLWFLAAALIAYAALRLQPWDPADDAENRAARALEAE</sequence>